<organism evidence="2 3">
    <name type="scientific">Sphingobium soli</name>
    <dbReference type="NCBI Taxonomy" id="1591116"/>
    <lineage>
        <taxon>Bacteria</taxon>
        <taxon>Pseudomonadati</taxon>
        <taxon>Pseudomonadota</taxon>
        <taxon>Alphaproteobacteria</taxon>
        <taxon>Sphingomonadales</taxon>
        <taxon>Sphingomonadaceae</taxon>
        <taxon>Sphingobium</taxon>
    </lineage>
</organism>
<name>A0ABS8H8A4_9SPHN</name>
<feature type="domain" description="GP-PDE" evidence="1">
    <location>
        <begin position="12"/>
        <end position="240"/>
    </location>
</feature>
<dbReference type="Gene3D" id="3.20.20.190">
    <property type="entry name" value="Phosphatidylinositol (PI) phosphodiesterase"/>
    <property type="match status" value="1"/>
</dbReference>
<reference evidence="2 3" key="1">
    <citation type="submission" date="2021-10" db="EMBL/GenBank/DDBJ databases">
        <title>The diversity and Nitrogen Metabolism of Culturable Nitrate-Utilizing Bacteria Within the Oxygen Minimum Zone of the Changjiang (Yangtze River)Estuary.</title>
        <authorList>
            <person name="Zhang D."/>
            <person name="Zheng J."/>
            <person name="Liu S."/>
            <person name="He W."/>
        </authorList>
    </citation>
    <scope>NUCLEOTIDE SEQUENCE [LARGE SCALE GENOMIC DNA]</scope>
    <source>
        <strain evidence="2 3">FXH275-2</strain>
    </source>
</reference>
<protein>
    <submittedName>
        <fullName evidence="2">Glycerophosphodiester phosphodiesterase</fullName>
    </submittedName>
</protein>
<accession>A0ABS8H8A4</accession>
<dbReference type="PANTHER" id="PTHR46211">
    <property type="entry name" value="GLYCEROPHOSPHORYL DIESTER PHOSPHODIESTERASE"/>
    <property type="match status" value="1"/>
</dbReference>
<dbReference type="InterPro" id="IPR017946">
    <property type="entry name" value="PLC-like_Pdiesterase_TIM-brl"/>
</dbReference>
<dbReference type="PANTHER" id="PTHR46211:SF1">
    <property type="entry name" value="GLYCEROPHOSPHODIESTER PHOSPHODIESTERASE, CYTOPLASMIC"/>
    <property type="match status" value="1"/>
</dbReference>
<comment type="caution">
    <text evidence="2">The sequence shown here is derived from an EMBL/GenBank/DDBJ whole genome shotgun (WGS) entry which is preliminary data.</text>
</comment>
<evidence type="ECO:0000259" key="1">
    <source>
        <dbReference type="PROSITE" id="PS51704"/>
    </source>
</evidence>
<dbReference type="EMBL" id="JAJGNP010000017">
    <property type="protein sequence ID" value="MCC4234278.1"/>
    <property type="molecule type" value="Genomic_DNA"/>
</dbReference>
<dbReference type="RefSeq" id="WP_228227876.1">
    <property type="nucleotide sequence ID" value="NZ_JAJGNP010000017.1"/>
</dbReference>
<dbReference type="Proteomes" id="UP001198830">
    <property type="component" value="Unassembled WGS sequence"/>
</dbReference>
<dbReference type="Pfam" id="PF03009">
    <property type="entry name" value="GDPD"/>
    <property type="match status" value="1"/>
</dbReference>
<dbReference type="PROSITE" id="PS51704">
    <property type="entry name" value="GP_PDE"/>
    <property type="match status" value="1"/>
</dbReference>
<keyword evidence="3" id="KW-1185">Reference proteome</keyword>
<evidence type="ECO:0000313" key="3">
    <source>
        <dbReference type="Proteomes" id="UP001198830"/>
    </source>
</evidence>
<evidence type="ECO:0000313" key="2">
    <source>
        <dbReference type="EMBL" id="MCC4234278.1"/>
    </source>
</evidence>
<sequence length="240" mass="26178">MSGRPDTDVLTARPFAHRGLHGNGASENGMAAFRAAIAAGHGIECDVRISRDSVAFVFHDDDLGRMTGRAGPIADQDGAQLDGARLPDGGAVPRLSDLLALCDGMTPLLVEIKTNGWRVAKIAAAVAQDLDAWPNAPVAVMAFNPLVLRWFVLQRPRQLRGWVVSQQNKGLMRRWAERALALWLAKPDFLACDIRDLPSPFTARMRSRGVPVLSWTVRTPDDQARAARHADQIIHELGRG</sequence>
<dbReference type="SUPFAM" id="SSF51695">
    <property type="entry name" value="PLC-like phosphodiesterases"/>
    <property type="match status" value="1"/>
</dbReference>
<dbReference type="InterPro" id="IPR030395">
    <property type="entry name" value="GP_PDE_dom"/>
</dbReference>
<proteinExistence type="predicted"/>
<gene>
    <name evidence="2" type="ORF">LL253_16495</name>
</gene>